<dbReference type="OrthoDB" id="3537601at2759"/>
<evidence type="ECO:0000313" key="1">
    <source>
        <dbReference type="EMBL" id="PMD20334.1"/>
    </source>
</evidence>
<dbReference type="AlphaFoldDB" id="A0A2J6Q2B1"/>
<gene>
    <name evidence="1" type="ORF">NA56DRAFT_178339</name>
</gene>
<keyword evidence="2" id="KW-1185">Reference proteome</keyword>
<evidence type="ECO:0000313" key="2">
    <source>
        <dbReference type="Proteomes" id="UP000235672"/>
    </source>
</evidence>
<name>A0A2J6Q2B1_9HELO</name>
<protein>
    <submittedName>
        <fullName evidence="1">Uncharacterized protein</fullName>
    </submittedName>
</protein>
<dbReference type="Proteomes" id="UP000235672">
    <property type="component" value="Unassembled WGS sequence"/>
</dbReference>
<accession>A0A2J6Q2B1</accession>
<sequence>MIQQNPVDDSRWRRAIISIFYNLTSSFSLFKKFPDHKLHAFHKSTATRMCFSYAWQYKCGCIAPKPSKYPIHRCTLWESQRSCELKRLFSYLDVDCSVSCRWDVDNDRIQRQQDLYLQKGEYQGELSEEDYYFNRVPTHLAEPLPLRRSKKRRRDAIRRELLNSPEDGEVVALMVAKDSDLSDGEVDS</sequence>
<organism evidence="1 2">
    <name type="scientific">Hyaloscypha hepaticicola</name>
    <dbReference type="NCBI Taxonomy" id="2082293"/>
    <lineage>
        <taxon>Eukaryota</taxon>
        <taxon>Fungi</taxon>
        <taxon>Dikarya</taxon>
        <taxon>Ascomycota</taxon>
        <taxon>Pezizomycotina</taxon>
        <taxon>Leotiomycetes</taxon>
        <taxon>Helotiales</taxon>
        <taxon>Hyaloscyphaceae</taxon>
        <taxon>Hyaloscypha</taxon>
    </lineage>
</organism>
<reference evidence="1 2" key="1">
    <citation type="submission" date="2016-05" db="EMBL/GenBank/DDBJ databases">
        <title>A degradative enzymes factory behind the ericoid mycorrhizal symbiosis.</title>
        <authorList>
            <consortium name="DOE Joint Genome Institute"/>
            <person name="Martino E."/>
            <person name="Morin E."/>
            <person name="Grelet G."/>
            <person name="Kuo A."/>
            <person name="Kohler A."/>
            <person name="Daghino S."/>
            <person name="Barry K."/>
            <person name="Choi C."/>
            <person name="Cichocki N."/>
            <person name="Clum A."/>
            <person name="Copeland A."/>
            <person name="Hainaut M."/>
            <person name="Haridas S."/>
            <person name="Labutti K."/>
            <person name="Lindquist E."/>
            <person name="Lipzen A."/>
            <person name="Khouja H.-R."/>
            <person name="Murat C."/>
            <person name="Ohm R."/>
            <person name="Olson A."/>
            <person name="Spatafora J."/>
            <person name="Veneault-Fourrey C."/>
            <person name="Henrissat B."/>
            <person name="Grigoriev I."/>
            <person name="Martin F."/>
            <person name="Perotto S."/>
        </authorList>
    </citation>
    <scope>NUCLEOTIDE SEQUENCE [LARGE SCALE GENOMIC DNA]</scope>
    <source>
        <strain evidence="1 2">UAMH 7357</strain>
    </source>
</reference>
<dbReference type="EMBL" id="KZ613485">
    <property type="protein sequence ID" value="PMD20334.1"/>
    <property type="molecule type" value="Genomic_DNA"/>
</dbReference>
<proteinExistence type="predicted"/>